<dbReference type="Pfam" id="PF12937">
    <property type="entry name" value="F-box-like"/>
    <property type="match status" value="1"/>
</dbReference>
<dbReference type="EMBL" id="JAXUIC010000002">
    <property type="protein sequence ID" value="KAK4603134.1"/>
    <property type="molecule type" value="Genomic_DNA"/>
</dbReference>
<feature type="domain" description="F-box" evidence="1">
    <location>
        <begin position="6"/>
        <end position="54"/>
    </location>
</feature>
<gene>
    <name evidence="2" type="ORF">RGQ29_011916</name>
</gene>
<dbReference type="Pfam" id="PF08268">
    <property type="entry name" value="FBA_3"/>
    <property type="match status" value="1"/>
</dbReference>
<dbReference type="PANTHER" id="PTHR31672:SF13">
    <property type="entry name" value="F-BOX PROTEIN CPR30-LIKE"/>
    <property type="match status" value="1"/>
</dbReference>
<proteinExistence type="predicted"/>
<comment type="caution">
    <text evidence="2">The sequence shown here is derived from an EMBL/GenBank/DDBJ whole genome shotgun (WGS) entry which is preliminary data.</text>
</comment>
<dbReference type="SUPFAM" id="SSF81383">
    <property type="entry name" value="F-box domain"/>
    <property type="match status" value="1"/>
</dbReference>
<dbReference type="InterPro" id="IPR017451">
    <property type="entry name" value="F-box-assoc_interact_dom"/>
</dbReference>
<dbReference type="InterPro" id="IPR050796">
    <property type="entry name" value="SCF_F-box_component"/>
</dbReference>
<dbReference type="PANTHER" id="PTHR31672">
    <property type="entry name" value="BNACNNG10540D PROTEIN"/>
    <property type="match status" value="1"/>
</dbReference>
<name>A0AAN7G8Q4_QUERU</name>
<dbReference type="SMART" id="SM00256">
    <property type="entry name" value="FBOX"/>
    <property type="match status" value="1"/>
</dbReference>
<dbReference type="InterPro" id="IPR001810">
    <property type="entry name" value="F-box_dom"/>
</dbReference>
<dbReference type="CDD" id="cd09917">
    <property type="entry name" value="F-box_SF"/>
    <property type="match status" value="1"/>
</dbReference>
<dbReference type="InterPro" id="IPR013187">
    <property type="entry name" value="F-box-assoc_dom_typ3"/>
</dbReference>
<dbReference type="AlphaFoldDB" id="A0AAN7G8Q4"/>
<protein>
    <recommendedName>
        <fullName evidence="1">F-box domain-containing protein</fullName>
    </recommendedName>
</protein>
<sequence length="376" mass="43233">MELEGSRSYDSLPYEIILCIFSLLPLDCVFRLKCVCKAWSVLISDFGALHLKRLRETSRGIICLNTHRISDNTISFQIRSLQIGGGFKTLITKEISRSTINPIFFRIGSIYSLNGLICLSDGHDFHVCNPTTREFVTLPVCYPSPPDTWRNFKLIGFGYCPLTKQYKVLNIFQDNRGSGQGISELKAAIITVGHSNSWRIVDIPTSYAFFDSTIYFNGTLYWMNNHSLGKYLHITAFDVSEETFQIISLPPKLEDVYSSKCLAEYEGRLCLVDFVPFPEECLEMYTMFENHQWVFRFRVLFVDFQRVDAYDLYPEIVSCLKLGKILVFSSFALKKWYFYDIKSKALEFVDLGSTPPDAWFRGACPYEESFTPICKG</sequence>
<keyword evidence="3" id="KW-1185">Reference proteome</keyword>
<evidence type="ECO:0000259" key="1">
    <source>
        <dbReference type="PROSITE" id="PS50181"/>
    </source>
</evidence>
<dbReference type="NCBIfam" id="TIGR01640">
    <property type="entry name" value="F_box_assoc_1"/>
    <property type="match status" value="1"/>
</dbReference>
<evidence type="ECO:0000313" key="2">
    <source>
        <dbReference type="EMBL" id="KAK4603134.1"/>
    </source>
</evidence>
<accession>A0AAN7G8Q4</accession>
<reference evidence="2 3" key="1">
    <citation type="journal article" date="2023" name="G3 (Bethesda)">
        <title>A haplotype-resolved chromosome-scale genome for Quercus rubra L. provides insights into the genetics of adaptive traits for red oak species.</title>
        <authorList>
            <person name="Kapoor B."/>
            <person name="Jenkins J."/>
            <person name="Schmutz J."/>
            <person name="Zhebentyayeva T."/>
            <person name="Kuelheim C."/>
            <person name="Coggeshall M."/>
            <person name="Heim C."/>
            <person name="Lasky J.R."/>
            <person name="Leites L."/>
            <person name="Islam-Faridi N."/>
            <person name="Romero-Severson J."/>
            <person name="DeLeo V.L."/>
            <person name="Lucas S.M."/>
            <person name="Lazic D."/>
            <person name="Gailing O."/>
            <person name="Carlson J."/>
            <person name="Staton M."/>
        </authorList>
    </citation>
    <scope>NUCLEOTIDE SEQUENCE [LARGE SCALE GENOMIC DNA]</scope>
    <source>
        <strain evidence="2">Pseudo-F2</strain>
    </source>
</reference>
<organism evidence="2 3">
    <name type="scientific">Quercus rubra</name>
    <name type="common">Northern red oak</name>
    <name type="synonym">Quercus borealis</name>
    <dbReference type="NCBI Taxonomy" id="3512"/>
    <lineage>
        <taxon>Eukaryota</taxon>
        <taxon>Viridiplantae</taxon>
        <taxon>Streptophyta</taxon>
        <taxon>Embryophyta</taxon>
        <taxon>Tracheophyta</taxon>
        <taxon>Spermatophyta</taxon>
        <taxon>Magnoliopsida</taxon>
        <taxon>eudicotyledons</taxon>
        <taxon>Gunneridae</taxon>
        <taxon>Pentapetalae</taxon>
        <taxon>rosids</taxon>
        <taxon>fabids</taxon>
        <taxon>Fagales</taxon>
        <taxon>Fagaceae</taxon>
        <taxon>Quercus</taxon>
    </lineage>
</organism>
<dbReference type="Gene3D" id="1.20.1280.50">
    <property type="match status" value="1"/>
</dbReference>
<evidence type="ECO:0000313" key="3">
    <source>
        <dbReference type="Proteomes" id="UP001324115"/>
    </source>
</evidence>
<dbReference type="PROSITE" id="PS50181">
    <property type="entry name" value="FBOX"/>
    <property type="match status" value="1"/>
</dbReference>
<dbReference type="InterPro" id="IPR036047">
    <property type="entry name" value="F-box-like_dom_sf"/>
</dbReference>
<dbReference type="Proteomes" id="UP001324115">
    <property type="component" value="Unassembled WGS sequence"/>
</dbReference>